<protein>
    <recommendedName>
        <fullName evidence="10">DNA topoisomerase 1</fullName>
        <ecNumber evidence="10">5.6.2.1</ecNumber>
    </recommendedName>
    <alternativeName>
        <fullName evidence="10">DNA topoisomerase I</fullName>
    </alternativeName>
</protein>
<feature type="domain" description="Topo IA-type catalytic" evidence="13">
    <location>
        <begin position="129"/>
        <end position="576"/>
    </location>
</feature>
<gene>
    <name evidence="10 14" type="primary">topA</name>
    <name evidence="14" type="ORF">H0A61_02251</name>
</gene>
<feature type="active site" description="O-(5'-phospho-DNA)-tyrosine intermediate" evidence="10">
    <location>
        <position position="300"/>
    </location>
</feature>
<evidence type="ECO:0000256" key="9">
    <source>
        <dbReference type="ARBA" id="ARBA00023235"/>
    </source>
</evidence>
<feature type="site" description="Interaction with DNA" evidence="10">
    <location>
        <position position="139"/>
    </location>
</feature>
<feature type="site" description="Interaction with DNA" evidence="10">
    <location>
        <position position="143"/>
    </location>
</feature>
<feature type="site" description="Interaction with DNA" evidence="10">
    <location>
        <position position="302"/>
    </location>
</feature>
<dbReference type="Gene3D" id="3.40.50.140">
    <property type="match status" value="1"/>
</dbReference>
<dbReference type="InterPro" id="IPR005733">
    <property type="entry name" value="TopoI_bac-type"/>
</dbReference>
<dbReference type="PRINTS" id="PR00417">
    <property type="entry name" value="PRTPISMRASEI"/>
</dbReference>
<dbReference type="SMART" id="SM00436">
    <property type="entry name" value="TOP1Bc"/>
    <property type="match status" value="1"/>
</dbReference>
<comment type="function">
    <text evidence="10">Releases the supercoiling and torsional tension of DNA, which is introduced during the DNA replication and transcription, by transiently cleaving and rejoining one strand of the DNA duplex. Introduces a single-strand break via transesterification at a target site in duplex DNA. The scissile phosphodiester is attacked by the catalytic tyrosine of the enzyme, resulting in the formation of a DNA-(5'-phosphotyrosyl)-enzyme intermediate and the expulsion of a 3'-OH DNA strand. The free DNA strand then undergoes passage around the unbroken strand, thus removing DNA supercoils. Finally, in the religation step, the DNA 3'-OH attacks the covalent intermediate to expel the active-site tyrosine and restore the DNA phosphodiester backbone.</text>
</comment>
<feature type="site" description="Interaction with DNA" evidence="10">
    <location>
        <position position="140"/>
    </location>
</feature>
<evidence type="ECO:0000256" key="1">
    <source>
        <dbReference type="ARBA" id="ARBA00000213"/>
    </source>
</evidence>
<evidence type="ECO:0000313" key="14">
    <source>
        <dbReference type="EMBL" id="QSQ09870.1"/>
    </source>
</evidence>
<dbReference type="InterPro" id="IPR006171">
    <property type="entry name" value="TOPRIM_dom"/>
</dbReference>
<evidence type="ECO:0000256" key="5">
    <source>
        <dbReference type="ARBA" id="ARBA00022833"/>
    </source>
</evidence>
<dbReference type="InterPro" id="IPR013498">
    <property type="entry name" value="Topo_IA_Znf"/>
</dbReference>
<feature type="site" description="Interaction with DNA" evidence="10">
    <location>
        <position position="508"/>
    </location>
</feature>
<dbReference type="Gene3D" id="3.30.65.10">
    <property type="entry name" value="Bacterial Topoisomerase I, domain 1"/>
    <property type="match status" value="2"/>
</dbReference>
<dbReference type="Proteomes" id="UP000662904">
    <property type="component" value="Chromosome"/>
</dbReference>
<dbReference type="InterPro" id="IPR023406">
    <property type="entry name" value="Topo_IA_AS"/>
</dbReference>
<keyword evidence="6" id="KW-0460">Magnesium</keyword>
<dbReference type="InterPro" id="IPR013826">
    <property type="entry name" value="Topo_IA_cen_sub3"/>
</dbReference>
<dbReference type="PANTHER" id="PTHR42785:SF1">
    <property type="entry name" value="DNA TOPOISOMERASE"/>
    <property type="match status" value="1"/>
</dbReference>
<dbReference type="InterPro" id="IPR000380">
    <property type="entry name" value="Topo_IA"/>
</dbReference>
<dbReference type="InterPro" id="IPR028612">
    <property type="entry name" value="Topoisom_1_IA"/>
</dbReference>
<dbReference type="SUPFAM" id="SSF57783">
    <property type="entry name" value="Zinc beta-ribbon"/>
    <property type="match status" value="2"/>
</dbReference>
<evidence type="ECO:0000313" key="15">
    <source>
        <dbReference type="Proteomes" id="UP000662904"/>
    </source>
</evidence>
<comment type="subunit">
    <text evidence="10">Monomer.</text>
</comment>
<organism evidence="14 15">
    <name type="scientific">Koleobacter methoxysyntrophicus</name>
    <dbReference type="NCBI Taxonomy" id="2751313"/>
    <lineage>
        <taxon>Bacteria</taxon>
        <taxon>Bacillati</taxon>
        <taxon>Bacillota</taxon>
        <taxon>Clostridia</taxon>
        <taxon>Koleobacterales</taxon>
        <taxon>Koleobacteraceae</taxon>
        <taxon>Koleobacter</taxon>
    </lineage>
</organism>
<evidence type="ECO:0000259" key="12">
    <source>
        <dbReference type="PROSITE" id="PS50880"/>
    </source>
</evidence>
<keyword evidence="3" id="KW-0479">Metal-binding</keyword>
<keyword evidence="15" id="KW-1185">Reference proteome</keyword>
<dbReference type="InterPro" id="IPR034149">
    <property type="entry name" value="TOPRIM_TopoI"/>
</dbReference>
<dbReference type="GO" id="GO:0005694">
    <property type="term" value="C:chromosome"/>
    <property type="evidence" value="ECO:0007669"/>
    <property type="project" value="InterPro"/>
</dbReference>
<dbReference type="PANTHER" id="PTHR42785">
    <property type="entry name" value="DNA TOPOISOMERASE, TYPE IA, CORE"/>
    <property type="match status" value="1"/>
</dbReference>
<dbReference type="KEGG" id="kme:H0A61_02251"/>
<proteinExistence type="inferred from homology"/>
<dbReference type="InterPro" id="IPR003601">
    <property type="entry name" value="Topo_IA_2"/>
</dbReference>
<dbReference type="PROSITE" id="PS50880">
    <property type="entry name" value="TOPRIM"/>
    <property type="match status" value="1"/>
</dbReference>
<feature type="domain" description="Toprim" evidence="12">
    <location>
        <begin position="3"/>
        <end position="115"/>
    </location>
</feature>
<feature type="site" description="Interaction with DNA" evidence="10">
    <location>
        <position position="33"/>
    </location>
</feature>
<evidence type="ECO:0000256" key="4">
    <source>
        <dbReference type="ARBA" id="ARBA00022771"/>
    </source>
</evidence>
<dbReference type="SUPFAM" id="SSF56712">
    <property type="entry name" value="Prokaryotic type I DNA topoisomerase"/>
    <property type="match status" value="1"/>
</dbReference>
<keyword evidence="4" id="KW-0863">Zinc-finger</keyword>
<name>A0A8A0RQM2_9FIRM</name>
<dbReference type="SMART" id="SM00493">
    <property type="entry name" value="TOPRIM"/>
    <property type="match status" value="1"/>
</dbReference>
<dbReference type="PROSITE" id="PS00396">
    <property type="entry name" value="TOPO_IA_1"/>
    <property type="match status" value="1"/>
</dbReference>
<evidence type="ECO:0000256" key="2">
    <source>
        <dbReference type="ARBA" id="ARBA00009446"/>
    </source>
</evidence>
<sequence length="712" mass="81353">MPKSLVIVESPAKAKTIGKFLGKNYKVSASMGHVRDLPKSQLGVNIKEGFKPKYITIRGKGSIINRLKNEARKADNILLATDPDREGEAISWHLAYLLGLDENKECRIVFREITKNAVVKAIEEPRKIDKDLVNAQQARRILDRLVGYKISPLLWKKVKKGLSAGRVQSVAVRLICDREKEILDYVPQEYWSLTAELEERKYKKTFEAKLFKIKNDKAEIKNKEEMDEILHRLVGSNFVVAKVVRGQRKKNPSPPFTTSSLQQEASRKLGFTAKKTMLIAQQLYEGLDIKGEGSVGLVTYIRTDSTRVSETAVEEANEYIRKKYGEEFALGKRKSVKDNKSKMNVQDAHEAIRPTAIIREPDSIKGSLTKDQYKLYKLIWERFVASQMKEALYDTVSVDIYPCGYNCGPKNGQSIIKDYLFRATGSNIKFPGFMLVYIEGEDEDKEEEGQIPELNEGEVLDLKQLKPKQHFTQPPPRYTESMLVKALEEKGIGRPSTYAPIIDTIQQRGYVEKENNRFKPTELGIIVVDILKEYFPDIIDIDFTADLEDKLDKIEEGKVKWDEVLTEFFKSFKVKLDNAEKELETIEIQEEVTDEVCEFCGRNMVVKHGRYGKFLACPGFPDCKNTRPFVEEIGVECPECKGDIVLRRTKKGRKFYGCSNYPECNFVSWEEPVKEKCPECGGLLVKRTTKTKGSVLKCINKECNYEKILSSQ</sequence>
<dbReference type="RefSeq" id="WP_206707204.1">
    <property type="nucleotide sequence ID" value="NZ_CP059066.1"/>
</dbReference>
<dbReference type="GO" id="GO:0006265">
    <property type="term" value="P:DNA topological change"/>
    <property type="evidence" value="ECO:0007669"/>
    <property type="project" value="UniProtKB-UniRule"/>
</dbReference>
<dbReference type="Pfam" id="PF01751">
    <property type="entry name" value="Toprim"/>
    <property type="match status" value="1"/>
</dbReference>
<evidence type="ECO:0000259" key="13">
    <source>
        <dbReference type="PROSITE" id="PS52039"/>
    </source>
</evidence>
<dbReference type="Pfam" id="PF01396">
    <property type="entry name" value="Zn_ribbon_Top1"/>
    <property type="match status" value="3"/>
</dbReference>
<dbReference type="GO" id="GO:0008270">
    <property type="term" value="F:zinc ion binding"/>
    <property type="evidence" value="ECO:0007669"/>
    <property type="project" value="UniProtKB-KW"/>
</dbReference>
<dbReference type="Gene3D" id="1.10.460.10">
    <property type="entry name" value="Topoisomerase I, domain 2"/>
    <property type="match status" value="1"/>
</dbReference>
<keyword evidence="5" id="KW-0862">Zinc</keyword>
<dbReference type="Pfam" id="PF01131">
    <property type="entry name" value="Topoisom_bac"/>
    <property type="match status" value="1"/>
</dbReference>
<dbReference type="InterPro" id="IPR013825">
    <property type="entry name" value="Topo_IA_cen_sub2"/>
</dbReference>
<dbReference type="EMBL" id="CP059066">
    <property type="protein sequence ID" value="QSQ09870.1"/>
    <property type="molecule type" value="Genomic_DNA"/>
</dbReference>
<keyword evidence="7 10" id="KW-0799">Topoisomerase</keyword>
<dbReference type="EC" id="5.6.2.1" evidence="10"/>
<keyword evidence="9 10" id="KW-0413">Isomerase</keyword>
<keyword evidence="11" id="KW-0175">Coiled coil</keyword>
<keyword evidence="8 10" id="KW-0238">DNA-binding</keyword>
<evidence type="ECO:0000256" key="8">
    <source>
        <dbReference type="ARBA" id="ARBA00023125"/>
    </source>
</evidence>
<dbReference type="CDD" id="cd03363">
    <property type="entry name" value="TOPRIM_TopoIA_TopoI"/>
    <property type="match status" value="1"/>
</dbReference>
<dbReference type="AlphaFoldDB" id="A0A8A0RQM2"/>
<dbReference type="SMART" id="SM00437">
    <property type="entry name" value="TOP1Ac"/>
    <property type="match status" value="1"/>
</dbReference>
<dbReference type="InterPro" id="IPR003602">
    <property type="entry name" value="Topo_IA_DNA-bd_dom"/>
</dbReference>
<feature type="site" description="Interaction with DNA" evidence="10">
    <location>
        <position position="155"/>
    </location>
</feature>
<evidence type="ECO:0000256" key="10">
    <source>
        <dbReference type="HAMAP-Rule" id="MF_00952"/>
    </source>
</evidence>
<dbReference type="InterPro" id="IPR023405">
    <property type="entry name" value="Topo_IA_core_domain"/>
</dbReference>
<dbReference type="GO" id="GO:0003677">
    <property type="term" value="F:DNA binding"/>
    <property type="evidence" value="ECO:0007669"/>
    <property type="project" value="UniProtKB-KW"/>
</dbReference>
<evidence type="ECO:0000256" key="3">
    <source>
        <dbReference type="ARBA" id="ARBA00022723"/>
    </source>
</evidence>
<evidence type="ECO:0000256" key="11">
    <source>
        <dbReference type="SAM" id="Coils"/>
    </source>
</evidence>
<reference evidence="14" key="1">
    <citation type="submission" date="2020-07" db="EMBL/GenBank/DDBJ databases">
        <title>Koleobacter methoxysyntrophicus gen. nov., sp. nov., a novel anaerobic bacterium isolated from deep subsurface oil field and proposal of Koleobacterales ord. nov. in the phylum Firmicutes.</title>
        <authorList>
            <person name="Sakamoto S."/>
            <person name="Tamaki H."/>
        </authorList>
    </citation>
    <scope>NUCLEOTIDE SEQUENCE</scope>
    <source>
        <strain evidence="14">NRmbB1</strain>
    </source>
</reference>
<comment type="similarity">
    <text evidence="2 10">Belongs to the type IA topoisomerase family.</text>
</comment>
<comment type="catalytic activity">
    <reaction evidence="1 10">
        <text>ATP-independent breakage of single-stranded DNA, followed by passage and rejoining.</text>
        <dbReference type="EC" id="5.6.2.1"/>
    </reaction>
</comment>
<dbReference type="NCBIfam" id="TIGR01051">
    <property type="entry name" value="topA_bact"/>
    <property type="match status" value="1"/>
</dbReference>
<feature type="region of interest" description="Interaction with DNA" evidence="10">
    <location>
        <begin position="163"/>
        <end position="168"/>
    </location>
</feature>
<feature type="site" description="Interaction with DNA" evidence="10">
    <location>
        <position position="148"/>
    </location>
</feature>
<dbReference type="HAMAP" id="MF_00952">
    <property type="entry name" value="Topoisom_1_prok"/>
    <property type="match status" value="1"/>
</dbReference>
<accession>A0A8A0RQM2</accession>
<dbReference type="InterPro" id="IPR013497">
    <property type="entry name" value="Topo_IA_cen"/>
</dbReference>
<dbReference type="GO" id="GO:0003917">
    <property type="term" value="F:DNA topoisomerase type I (single strand cut, ATP-independent) activity"/>
    <property type="evidence" value="ECO:0007669"/>
    <property type="project" value="UniProtKB-UniRule"/>
</dbReference>
<dbReference type="InterPro" id="IPR013824">
    <property type="entry name" value="Topo_IA_cen_sub1"/>
</dbReference>
<dbReference type="Gene3D" id="1.10.290.10">
    <property type="entry name" value="Topoisomerase I, domain 4"/>
    <property type="match status" value="1"/>
</dbReference>
<evidence type="ECO:0000256" key="6">
    <source>
        <dbReference type="ARBA" id="ARBA00022842"/>
    </source>
</evidence>
<evidence type="ECO:0000256" key="7">
    <source>
        <dbReference type="ARBA" id="ARBA00023029"/>
    </source>
</evidence>
<feature type="coiled-coil region" evidence="11">
    <location>
        <begin position="569"/>
        <end position="596"/>
    </location>
</feature>
<dbReference type="Gene3D" id="2.70.20.10">
    <property type="entry name" value="Topoisomerase I, domain 3"/>
    <property type="match status" value="1"/>
</dbReference>
<dbReference type="CDD" id="cd00186">
    <property type="entry name" value="TOP1Ac"/>
    <property type="match status" value="1"/>
</dbReference>
<dbReference type="PROSITE" id="PS52039">
    <property type="entry name" value="TOPO_IA_2"/>
    <property type="match status" value="1"/>
</dbReference>